<proteinExistence type="predicted"/>
<evidence type="ECO:0000256" key="1">
    <source>
        <dbReference type="SAM" id="MobiDB-lite"/>
    </source>
</evidence>
<dbReference type="EnsemblMetazoa" id="ACOM026365-RA">
    <property type="protein sequence ID" value="ACOM026365-PA.1"/>
    <property type="gene ID" value="ACOM026365"/>
</dbReference>
<evidence type="ECO:0000313" key="2">
    <source>
        <dbReference type="EnsemblMetazoa" id="ACOM026365-PA.1"/>
    </source>
</evidence>
<accession>A0A8W7P7L9</accession>
<feature type="region of interest" description="Disordered" evidence="1">
    <location>
        <begin position="1"/>
        <end position="25"/>
    </location>
</feature>
<reference evidence="2" key="1">
    <citation type="submission" date="2022-08" db="UniProtKB">
        <authorList>
            <consortium name="EnsemblMetazoa"/>
        </authorList>
    </citation>
    <scope>IDENTIFICATION</scope>
</reference>
<sequence length="119" mass="13353">MPTQQLLTHPRSANPTSKNRYEPGRPFCDGIRNNTASAKITPTVTKSSHFKIKFTDFREGGGARAAVDPSIPSRFMDPFRPFRPLLEAKFKVNGEPPICSRSINHELYREAVLNHDSAD</sequence>
<protein>
    <submittedName>
        <fullName evidence="2">Uncharacterized protein</fullName>
    </submittedName>
</protein>
<dbReference type="AlphaFoldDB" id="A0A8W7P7L9"/>
<name>A0A8W7P7L9_ANOCL</name>
<organism evidence="2">
    <name type="scientific">Anopheles coluzzii</name>
    <name type="common">African malaria mosquito</name>
    <dbReference type="NCBI Taxonomy" id="1518534"/>
    <lineage>
        <taxon>Eukaryota</taxon>
        <taxon>Metazoa</taxon>
        <taxon>Ecdysozoa</taxon>
        <taxon>Arthropoda</taxon>
        <taxon>Hexapoda</taxon>
        <taxon>Insecta</taxon>
        <taxon>Pterygota</taxon>
        <taxon>Neoptera</taxon>
        <taxon>Endopterygota</taxon>
        <taxon>Diptera</taxon>
        <taxon>Nematocera</taxon>
        <taxon>Culicoidea</taxon>
        <taxon>Culicidae</taxon>
        <taxon>Anophelinae</taxon>
        <taxon>Anopheles</taxon>
    </lineage>
</organism>
<feature type="compositionally biased region" description="Polar residues" evidence="1">
    <location>
        <begin position="1"/>
        <end position="18"/>
    </location>
</feature>
<dbReference type="Proteomes" id="UP000075882">
    <property type="component" value="Unassembled WGS sequence"/>
</dbReference>